<feature type="region of interest" description="Disordered" evidence="1">
    <location>
        <begin position="130"/>
        <end position="151"/>
    </location>
</feature>
<dbReference type="EMBL" id="DS028097">
    <property type="protein sequence ID" value="KMP08222.1"/>
    <property type="molecule type" value="Genomic_DNA"/>
</dbReference>
<reference evidence="3" key="1">
    <citation type="journal article" date="2010" name="Genome Res.">
        <title>Population genomic sequencing of Coccidioides fungi reveals recent hybridization and transposon control.</title>
        <authorList>
            <person name="Neafsey D.E."/>
            <person name="Barker B.M."/>
            <person name="Sharpton T.J."/>
            <person name="Stajich J.E."/>
            <person name="Park D.J."/>
            <person name="Whiston E."/>
            <person name="Hung C.-Y."/>
            <person name="McMahan C."/>
            <person name="White J."/>
            <person name="Sykes S."/>
            <person name="Heiman D."/>
            <person name="Young S."/>
            <person name="Zeng Q."/>
            <person name="Abouelleil A."/>
            <person name="Aftuck L."/>
            <person name="Bessette D."/>
            <person name="Brown A."/>
            <person name="FitzGerald M."/>
            <person name="Lui A."/>
            <person name="Macdonald J.P."/>
            <person name="Priest M."/>
            <person name="Orbach M.J."/>
            <person name="Galgiani J.N."/>
            <person name="Kirkland T.N."/>
            <person name="Cole G.T."/>
            <person name="Birren B.W."/>
            <person name="Henn M.R."/>
            <person name="Taylor J.W."/>
            <person name="Rounsley S.D."/>
        </authorList>
    </citation>
    <scope>NUCLEOTIDE SEQUENCE [LARGE SCALE GENOMIC DNA]</scope>
    <source>
        <strain evidence="3">RMSCC 2394</strain>
    </source>
</reference>
<evidence type="ECO:0000256" key="1">
    <source>
        <dbReference type="SAM" id="MobiDB-lite"/>
    </source>
</evidence>
<name>A0A0J7BDL7_COCIT</name>
<proteinExistence type="predicted"/>
<gene>
    <name evidence="2" type="ORF">CIRG_07904</name>
</gene>
<evidence type="ECO:0000313" key="3">
    <source>
        <dbReference type="Proteomes" id="UP000054565"/>
    </source>
</evidence>
<organism evidence="2 3">
    <name type="scientific">Coccidioides immitis RMSCC 2394</name>
    <dbReference type="NCBI Taxonomy" id="404692"/>
    <lineage>
        <taxon>Eukaryota</taxon>
        <taxon>Fungi</taxon>
        <taxon>Dikarya</taxon>
        <taxon>Ascomycota</taxon>
        <taxon>Pezizomycotina</taxon>
        <taxon>Eurotiomycetes</taxon>
        <taxon>Eurotiomycetidae</taxon>
        <taxon>Onygenales</taxon>
        <taxon>Onygenaceae</taxon>
        <taxon>Coccidioides</taxon>
    </lineage>
</organism>
<protein>
    <submittedName>
        <fullName evidence="2">Uncharacterized protein</fullName>
    </submittedName>
</protein>
<feature type="region of interest" description="Disordered" evidence="1">
    <location>
        <begin position="208"/>
        <end position="259"/>
    </location>
</feature>
<evidence type="ECO:0000313" key="2">
    <source>
        <dbReference type="EMBL" id="KMP08222.1"/>
    </source>
</evidence>
<accession>A0A0J7BDL7</accession>
<feature type="compositionally biased region" description="Basic and acidic residues" evidence="1">
    <location>
        <begin position="239"/>
        <end position="249"/>
    </location>
</feature>
<dbReference type="Proteomes" id="UP000054565">
    <property type="component" value="Unassembled WGS sequence"/>
</dbReference>
<sequence>MSWPTDYSDCPQKKVTAFGSWDPETNSLLHADTRKATGGMNTLCNAGPTRADILVKTTPQSLHLWGLGRREDETSRLGLQLHPPAPLAKKTFIYPYNFIRTSGLSCIAIIDGNREDADLSGACSFLRSSPQHRRGDTVPTGRNGVNALGSPKKKAYHQHLAKPLTRLQSCWPVREDPLLARVVRRSSRYGVLGKHFYSEVVGSPCKSPQAESPALWHGSPYIHRLGGSRGPSGATPNRTTRDAVPRRSAGDLTSRRKTT</sequence>
<dbReference type="AlphaFoldDB" id="A0A0J7BDL7"/>